<comment type="subcellular location">
    <subcellularLocation>
        <location evidence="1">Periplasm</location>
    </subcellularLocation>
</comment>
<dbReference type="Pfam" id="PF00496">
    <property type="entry name" value="SBP_bac_5"/>
    <property type="match status" value="1"/>
</dbReference>
<evidence type="ECO:0000259" key="4">
    <source>
        <dbReference type="Pfam" id="PF00496"/>
    </source>
</evidence>
<dbReference type="AlphaFoldDB" id="A0A2V3TZY0"/>
<feature type="domain" description="Solute-binding protein family 5" evidence="4">
    <location>
        <begin position="131"/>
        <end position="534"/>
    </location>
</feature>
<comment type="similarity">
    <text evidence="2">Belongs to the bacterial solute-binding protein 5 family.</text>
</comment>
<dbReference type="Proteomes" id="UP000248021">
    <property type="component" value="Unassembled WGS sequence"/>
</dbReference>
<dbReference type="InterPro" id="IPR000914">
    <property type="entry name" value="SBP_5_dom"/>
</dbReference>
<dbReference type="CDD" id="cd08497">
    <property type="entry name" value="MbnE-like"/>
    <property type="match status" value="1"/>
</dbReference>
<evidence type="ECO:0000256" key="1">
    <source>
        <dbReference type="ARBA" id="ARBA00004418"/>
    </source>
</evidence>
<dbReference type="InterPro" id="IPR030678">
    <property type="entry name" value="Peptide/Ni-bd"/>
</dbReference>
<name>A0A2V3TZY0_9HYPH</name>
<dbReference type="SUPFAM" id="SSF53850">
    <property type="entry name" value="Periplasmic binding protein-like II"/>
    <property type="match status" value="1"/>
</dbReference>
<sequence>MSRSFVHLTRRGLIQAGSAFAGATLAARSGLAQTGNGATGGTAEAGEITRHGLSAFGDLLYPADFKHFSYVNPEAPKGGTLSLQLKQSIGNQAFDTFNTLNVYVLKGDGAAGVPETFDTLMATSQDEPDALYGLLAHSVHVSADKRTYSFLLRREARFHDGSPVTAHDVAFSMAVLKDKGHPTFRALLTELEEVRADGDYTAVVRLSPRHNRDLHLMIATLPVFSKAYWDKRDFEAATLEAPLGSGPYRVGRFEQGRFIELQRVADYWGRDLPVNVGHNNFDRIRYDYYRDREVAFEGFKAGTYNFNEEYTARIWATGYDFPAFRQGRVKREKLESGAAIPTQGWHFNLRREMFADPRIREAIGLAFDFEWTNANIMFSSYKRLTSYFQNSDNTAQGLPSPEELALLEPFRDKLPADVFGEPFTPPVSDGSGSDRNLLRRADQLLREAGCKREGAILRLPNGKPFEIEFLDSTPVLQPHTQPFQANLKRLGINARSRIIDAAQYQRRTNDFDFDIVSSALGGSLTPGDSLRVIYGSEAARTPGSRNFSGIENPAIDHLIDVIGNARSRDDLKVACRALDRVLRAGRYWVPMWYRSERWLAYWDVFSRPGTMPKHSTGAPDTWWYDEEKAKRIGAKG</sequence>
<comment type="caution">
    <text evidence="5">The sequence shown here is derived from an EMBL/GenBank/DDBJ whole genome shotgun (WGS) entry which is preliminary data.</text>
</comment>
<dbReference type="GO" id="GO:0043190">
    <property type="term" value="C:ATP-binding cassette (ABC) transporter complex"/>
    <property type="evidence" value="ECO:0007669"/>
    <property type="project" value="InterPro"/>
</dbReference>
<evidence type="ECO:0000256" key="2">
    <source>
        <dbReference type="ARBA" id="ARBA00005695"/>
    </source>
</evidence>
<dbReference type="PANTHER" id="PTHR30290:SF64">
    <property type="entry name" value="ABC TRANSPORTER PERIPLASMIC BINDING PROTEIN"/>
    <property type="match status" value="1"/>
</dbReference>
<dbReference type="PROSITE" id="PS51318">
    <property type="entry name" value="TAT"/>
    <property type="match status" value="1"/>
</dbReference>
<dbReference type="RefSeq" id="WP_245450096.1">
    <property type="nucleotide sequence ID" value="NZ_JAHBRY010000001.1"/>
</dbReference>
<keyword evidence="3" id="KW-0732">Signal</keyword>
<dbReference type="PIRSF" id="PIRSF002741">
    <property type="entry name" value="MppA"/>
    <property type="match status" value="1"/>
</dbReference>
<reference evidence="5 6" key="1">
    <citation type="submission" date="2018-05" db="EMBL/GenBank/DDBJ databases">
        <title>Genomic Encyclopedia of Type Strains, Phase IV (KMG-IV): sequencing the most valuable type-strain genomes for metagenomic binning, comparative biology and taxonomic classification.</title>
        <authorList>
            <person name="Goeker M."/>
        </authorList>
    </citation>
    <scope>NUCLEOTIDE SEQUENCE [LARGE SCALE GENOMIC DNA]</scope>
    <source>
        <strain evidence="5 6">DSM 6462</strain>
    </source>
</reference>
<proteinExistence type="inferred from homology"/>
<dbReference type="EMBL" id="QJJK01000011">
    <property type="protein sequence ID" value="PXW54707.1"/>
    <property type="molecule type" value="Genomic_DNA"/>
</dbReference>
<keyword evidence="6" id="KW-1185">Reference proteome</keyword>
<dbReference type="GO" id="GO:0015833">
    <property type="term" value="P:peptide transport"/>
    <property type="evidence" value="ECO:0007669"/>
    <property type="project" value="TreeGrafter"/>
</dbReference>
<dbReference type="GO" id="GO:1904680">
    <property type="term" value="F:peptide transmembrane transporter activity"/>
    <property type="evidence" value="ECO:0007669"/>
    <property type="project" value="TreeGrafter"/>
</dbReference>
<evidence type="ECO:0000256" key="3">
    <source>
        <dbReference type="ARBA" id="ARBA00022729"/>
    </source>
</evidence>
<dbReference type="PANTHER" id="PTHR30290">
    <property type="entry name" value="PERIPLASMIC BINDING COMPONENT OF ABC TRANSPORTER"/>
    <property type="match status" value="1"/>
</dbReference>
<gene>
    <name evidence="5" type="ORF">C7450_111240</name>
</gene>
<protein>
    <submittedName>
        <fullName evidence="5">Microcin C transport system substrate-binding protein</fullName>
    </submittedName>
</protein>
<dbReference type="InterPro" id="IPR039424">
    <property type="entry name" value="SBP_5"/>
</dbReference>
<dbReference type="GO" id="GO:0042884">
    <property type="term" value="P:microcin transport"/>
    <property type="evidence" value="ECO:0007669"/>
    <property type="project" value="TreeGrafter"/>
</dbReference>
<dbReference type="InterPro" id="IPR006311">
    <property type="entry name" value="TAT_signal"/>
</dbReference>
<accession>A0A2V3TZY0</accession>
<dbReference type="Gene3D" id="3.10.105.10">
    <property type="entry name" value="Dipeptide-binding Protein, Domain 3"/>
    <property type="match status" value="1"/>
</dbReference>
<evidence type="ECO:0000313" key="5">
    <source>
        <dbReference type="EMBL" id="PXW54707.1"/>
    </source>
</evidence>
<dbReference type="GO" id="GO:0030288">
    <property type="term" value="C:outer membrane-bounded periplasmic space"/>
    <property type="evidence" value="ECO:0007669"/>
    <property type="project" value="TreeGrafter"/>
</dbReference>
<dbReference type="Gene3D" id="3.40.190.10">
    <property type="entry name" value="Periplasmic binding protein-like II"/>
    <property type="match status" value="1"/>
</dbReference>
<organism evidence="5 6">
    <name type="scientific">Chelatococcus asaccharovorans</name>
    <dbReference type="NCBI Taxonomy" id="28210"/>
    <lineage>
        <taxon>Bacteria</taxon>
        <taxon>Pseudomonadati</taxon>
        <taxon>Pseudomonadota</taxon>
        <taxon>Alphaproteobacteria</taxon>
        <taxon>Hyphomicrobiales</taxon>
        <taxon>Chelatococcaceae</taxon>
        <taxon>Chelatococcus</taxon>
    </lineage>
</organism>
<evidence type="ECO:0000313" key="6">
    <source>
        <dbReference type="Proteomes" id="UP000248021"/>
    </source>
</evidence>